<proteinExistence type="predicted"/>
<name>A0A7J6QUZ7_PEROL</name>
<keyword evidence="2" id="KW-0812">Transmembrane</keyword>
<feature type="region of interest" description="Disordered" evidence="1">
    <location>
        <begin position="758"/>
        <end position="781"/>
    </location>
</feature>
<feature type="region of interest" description="Disordered" evidence="1">
    <location>
        <begin position="456"/>
        <end position="485"/>
    </location>
</feature>
<feature type="region of interest" description="Disordered" evidence="1">
    <location>
        <begin position="801"/>
        <end position="847"/>
    </location>
</feature>
<organism evidence="3 4">
    <name type="scientific">Perkinsus olseni</name>
    <name type="common">Perkinsus atlanticus</name>
    <dbReference type="NCBI Taxonomy" id="32597"/>
    <lineage>
        <taxon>Eukaryota</taxon>
        <taxon>Sar</taxon>
        <taxon>Alveolata</taxon>
        <taxon>Perkinsozoa</taxon>
        <taxon>Perkinsea</taxon>
        <taxon>Perkinsida</taxon>
        <taxon>Perkinsidae</taxon>
        <taxon>Perkinsus</taxon>
    </lineage>
</organism>
<keyword evidence="2" id="KW-1133">Transmembrane helix</keyword>
<protein>
    <submittedName>
        <fullName evidence="3">Uncharacterized protein</fullName>
    </submittedName>
</protein>
<feature type="compositionally biased region" description="Basic and acidic residues" evidence="1">
    <location>
        <begin position="827"/>
        <end position="847"/>
    </location>
</feature>
<dbReference type="Proteomes" id="UP000574390">
    <property type="component" value="Unassembled WGS sequence"/>
</dbReference>
<sequence length="847" mass="93211">MTPHHPAAASPPPSRHSDNTWRPLILILTLSCIACLVLALFSTRWQALDVQLAPSDVLQTAKRFNKARSLFSMIPILGRITAGVPNSGGDAIIHNKVTVAWVQASLLSLYAKDLCDLPDDSEDNAGMRSYWKRNDVQATCEYKLMRFCTEMEGGDDGGAKQEKSSSFFYQGRHCLVDNDDTLVIPLNSYDGTHCDLFIDCDKMAILRFISIITGVCTSLSLLSFSIAFIILLIGWCFPNHHHDGGGRSSGTIGMVLNKIGNKLVWFLVMGVSFGVLGVLVYGPAIHVLDVPIKKVFKSDRLFYFLLPETPEQEDAVTGMLSTASTLAQMDLLDNATTKADATIHLSKATRALKDSTTEVVESLADKNELKIEVKKASDVPIQGITATVASLSKLAIREDILDYLHGPHGLIPPSLYQSIQKIQQEITLEGNNTVIKLRDETTRVVQLAQPLFMTSSSSSSSSLPMIALENGGDHTPPRHDDDDDDDVTSKTVLGCLFMNVRELRLAGVKIMSNVKEDARELKNTITEMKNSGKRLVGAVKGDTSVLRVLFKGLATIPMALSKSHKLIERMSLHCQQLYGRVNHALSTGAESIAITGLKERFKQIAASILVLRQEISTLVKRDTSSPLLKLTLEDFQRQQAASVADLSKWIMNPPSKTDTLEPLVEEARRGSTIASGDGRASVTSVLRMIDSYTEVINRGQGPEGRAAVEEESIYDERQVAVFVERHGKFFLVGYGYLFSMISIILGLVTIFSTLCLPKQPSSSSKSPDHHHHYDDDNRRTTRAHRRLLMQQKKGAIRKLKEERQSLEDDNGGGDTNSPLLIAHKHQQHDIEDGRGGGGGIDKRTTSM</sequence>
<feature type="transmembrane region" description="Helical" evidence="2">
    <location>
        <begin position="734"/>
        <end position="754"/>
    </location>
</feature>
<keyword evidence="2" id="KW-0472">Membrane</keyword>
<dbReference type="EMBL" id="JABANM010026930">
    <property type="protein sequence ID" value="KAF4712167.1"/>
    <property type="molecule type" value="Genomic_DNA"/>
</dbReference>
<evidence type="ECO:0000256" key="1">
    <source>
        <dbReference type="SAM" id="MobiDB-lite"/>
    </source>
</evidence>
<evidence type="ECO:0000313" key="4">
    <source>
        <dbReference type="Proteomes" id="UP000574390"/>
    </source>
</evidence>
<evidence type="ECO:0000313" key="3">
    <source>
        <dbReference type="EMBL" id="KAF4712167.1"/>
    </source>
</evidence>
<feature type="transmembrane region" description="Helical" evidence="2">
    <location>
        <begin position="263"/>
        <end position="288"/>
    </location>
</feature>
<feature type="compositionally biased region" description="Basic and acidic residues" evidence="1">
    <location>
        <begin position="471"/>
        <end position="480"/>
    </location>
</feature>
<feature type="transmembrane region" description="Helical" evidence="2">
    <location>
        <begin position="208"/>
        <end position="235"/>
    </location>
</feature>
<reference evidence="3 4" key="1">
    <citation type="submission" date="2020-04" db="EMBL/GenBank/DDBJ databases">
        <title>Perkinsus olseni comparative genomics.</title>
        <authorList>
            <person name="Bogema D.R."/>
        </authorList>
    </citation>
    <scope>NUCLEOTIDE SEQUENCE [LARGE SCALE GENOMIC DNA]</scope>
    <source>
        <strain evidence="3">ATCC PRA-205</strain>
    </source>
</reference>
<dbReference type="AlphaFoldDB" id="A0A7J6QUZ7"/>
<comment type="caution">
    <text evidence="3">The sequence shown here is derived from an EMBL/GenBank/DDBJ whole genome shotgun (WGS) entry which is preliminary data.</text>
</comment>
<accession>A0A7J6QUZ7</accession>
<evidence type="ECO:0000256" key="2">
    <source>
        <dbReference type="SAM" id="Phobius"/>
    </source>
</evidence>
<gene>
    <name evidence="3" type="ORF">FOZ62_017490</name>
</gene>
<feature type="transmembrane region" description="Helical" evidence="2">
    <location>
        <begin position="20"/>
        <end position="41"/>
    </location>
</feature>